<reference evidence="1 2" key="1">
    <citation type="journal article" date="2016" name="Mol. Biol. Evol.">
        <title>Genome-Wide Survey of Gut Fungi (Harpellales) Reveals the First Horizontally Transferred Ubiquitin Gene from a Mosquito Host.</title>
        <authorList>
            <person name="Wang Y."/>
            <person name="White M.M."/>
            <person name="Kvist S."/>
            <person name="Moncalvo J.M."/>
        </authorList>
    </citation>
    <scope>NUCLEOTIDE SEQUENCE [LARGE SCALE GENOMIC DNA]</scope>
    <source>
        <strain evidence="1 2">ALG-7-W6</strain>
    </source>
</reference>
<keyword evidence="2" id="KW-1185">Reference proteome</keyword>
<proteinExistence type="predicted"/>
<evidence type="ECO:0000313" key="2">
    <source>
        <dbReference type="Proteomes" id="UP000187455"/>
    </source>
</evidence>
<sequence>MNKNSVKKFKKKLKIFEKISYPTPLRRSSSSVPTGHWFKGA</sequence>
<dbReference type="Proteomes" id="UP000187455">
    <property type="component" value="Unassembled WGS sequence"/>
</dbReference>
<evidence type="ECO:0000313" key="1">
    <source>
        <dbReference type="EMBL" id="OLY77958.1"/>
    </source>
</evidence>
<dbReference type="AlphaFoldDB" id="A0A1R0GM61"/>
<feature type="non-terminal residue" evidence="1">
    <location>
        <position position="41"/>
    </location>
</feature>
<gene>
    <name evidence="1" type="ORF">AYI68_g8003</name>
</gene>
<dbReference type="EMBL" id="LSSL01007521">
    <property type="protein sequence ID" value="OLY77958.1"/>
    <property type="molecule type" value="Genomic_DNA"/>
</dbReference>
<protein>
    <submittedName>
        <fullName evidence="1">Uncharacterized protein</fullName>
    </submittedName>
</protein>
<organism evidence="1 2">
    <name type="scientific">Smittium mucronatum</name>
    <dbReference type="NCBI Taxonomy" id="133383"/>
    <lineage>
        <taxon>Eukaryota</taxon>
        <taxon>Fungi</taxon>
        <taxon>Fungi incertae sedis</taxon>
        <taxon>Zoopagomycota</taxon>
        <taxon>Kickxellomycotina</taxon>
        <taxon>Harpellomycetes</taxon>
        <taxon>Harpellales</taxon>
        <taxon>Legeriomycetaceae</taxon>
        <taxon>Smittium</taxon>
    </lineage>
</organism>
<comment type="caution">
    <text evidence="1">The sequence shown here is derived from an EMBL/GenBank/DDBJ whole genome shotgun (WGS) entry which is preliminary data.</text>
</comment>
<accession>A0A1R0GM61</accession>
<name>A0A1R0GM61_9FUNG</name>